<dbReference type="CDD" id="cd08243">
    <property type="entry name" value="quinone_oxidoreductase_like_1"/>
    <property type="match status" value="1"/>
</dbReference>
<dbReference type="Gene3D" id="3.40.50.720">
    <property type="entry name" value="NAD(P)-binding Rossmann-like Domain"/>
    <property type="match status" value="1"/>
</dbReference>
<dbReference type="RefSeq" id="XP_020124299.1">
    <property type="nucleotide sequence ID" value="XM_020260354.1"/>
</dbReference>
<dbReference type="OrthoDB" id="203908at2759"/>
<dbReference type="PANTHER" id="PTHR44154:SF1">
    <property type="entry name" value="QUINONE OXIDOREDUCTASE"/>
    <property type="match status" value="1"/>
</dbReference>
<accession>A0A225B383</accession>
<dbReference type="InterPro" id="IPR011032">
    <property type="entry name" value="GroES-like_sf"/>
</dbReference>
<dbReference type="SMART" id="SM00829">
    <property type="entry name" value="PKS_ER"/>
    <property type="match status" value="1"/>
</dbReference>
<name>A0A225B383_TALAT</name>
<protein>
    <recommendedName>
        <fullName evidence="2">Enoyl reductase (ER) domain-containing protein</fullName>
    </recommendedName>
</protein>
<evidence type="ECO:0000259" key="2">
    <source>
        <dbReference type="SMART" id="SM00829"/>
    </source>
</evidence>
<dbReference type="Pfam" id="PF13602">
    <property type="entry name" value="ADH_zinc_N_2"/>
    <property type="match status" value="1"/>
</dbReference>
<dbReference type="EMBL" id="LFMY01000001">
    <property type="protein sequence ID" value="OKL64178.1"/>
    <property type="molecule type" value="Genomic_DNA"/>
</dbReference>
<organism evidence="3 4">
    <name type="scientific">Talaromyces atroroseus</name>
    <dbReference type="NCBI Taxonomy" id="1441469"/>
    <lineage>
        <taxon>Eukaryota</taxon>
        <taxon>Fungi</taxon>
        <taxon>Dikarya</taxon>
        <taxon>Ascomycota</taxon>
        <taxon>Pezizomycotina</taxon>
        <taxon>Eurotiomycetes</taxon>
        <taxon>Eurotiomycetidae</taxon>
        <taxon>Eurotiales</taxon>
        <taxon>Trichocomaceae</taxon>
        <taxon>Talaromyces</taxon>
        <taxon>Talaromyces sect. Trachyspermi</taxon>
    </lineage>
</organism>
<evidence type="ECO:0000256" key="1">
    <source>
        <dbReference type="ARBA" id="ARBA00022857"/>
    </source>
</evidence>
<sequence>MATDTMKAVVIRTKGGPEVLKVEERPVPKAEPGQVLIRVKAFGLNRSEMFTRQGHSPGVDFPRILGIEATGIVEHAPGGEFEKGQIVMTAMGGMGRQFDGGYAQYTVVPINQVKAITTPTKLGWDVLGAMPEMFNTAYGAITKSLQVTKGDRLLIRGGTTSVGLAALGIAKGLGAHVATTSRRADREQLLREYGADDFFVDDGAIAAQIKDQDKKYNKVLELVGTVSLKDSLQCASKGGIVSQVGIVGNLWTLDNMNPMEFIPRYVHLTVFGGWIEEFMDTPFDDIIQQVEAGKLKIKVGKVFHIDQIAEAHQCMDDNLAEGKIVVLTD</sequence>
<dbReference type="GO" id="GO:0016491">
    <property type="term" value="F:oxidoreductase activity"/>
    <property type="evidence" value="ECO:0007669"/>
    <property type="project" value="InterPro"/>
</dbReference>
<feature type="domain" description="Enoyl reductase (ER)" evidence="2">
    <location>
        <begin position="15"/>
        <end position="326"/>
    </location>
</feature>
<dbReference type="InterPro" id="IPR051603">
    <property type="entry name" value="Zinc-ADH_QOR/CCCR"/>
</dbReference>
<dbReference type="SUPFAM" id="SSF51735">
    <property type="entry name" value="NAD(P)-binding Rossmann-fold domains"/>
    <property type="match status" value="1"/>
</dbReference>
<dbReference type="GeneID" id="31000292"/>
<dbReference type="Gene3D" id="3.90.180.10">
    <property type="entry name" value="Medium-chain alcohol dehydrogenases, catalytic domain"/>
    <property type="match status" value="1"/>
</dbReference>
<dbReference type="Pfam" id="PF08240">
    <property type="entry name" value="ADH_N"/>
    <property type="match status" value="1"/>
</dbReference>
<comment type="caution">
    <text evidence="3">The sequence shown here is derived from an EMBL/GenBank/DDBJ whole genome shotgun (WGS) entry which is preliminary data.</text>
</comment>
<proteinExistence type="predicted"/>
<keyword evidence="4" id="KW-1185">Reference proteome</keyword>
<reference evidence="3 4" key="1">
    <citation type="submission" date="2015-06" db="EMBL/GenBank/DDBJ databases">
        <title>Talaromyces atroroseus IBT 11181 draft genome.</title>
        <authorList>
            <person name="Rasmussen K.B."/>
            <person name="Rasmussen S."/>
            <person name="Petersen B."/>
            <person name="Sicheritz-Ponten T."/>
            <person name="Mortensen U.H."/>
            <person name="Thrane U."/>
        </authorList>
    </citation>
    <scope>NUCLEOTIDE SEQUENCE [LARGE SCALE GENOMIC DNA]</scope>
    <source>
        <strain evidence="3 4">IBT 11181</strain>
    </source>
</reference>
<dbReference type="AlphaFoldDB" id="A0A225B383"/>
<evidence type="ECO:0000313" key="3">
    <source>
        <dbReference type="EMBL" id="OKL64178.1"/>
    </source>
</evidence>
<dbReference type="STRING" id="1441469.A0A225B383"/>
<evidence type="ECO:0000313" key="4">
    <source>
        <dbReference type="Proteomes" id="UP000214365"/>
    </source>
</evidence>
<dbReference type="InterPro" id="IPR020843">
    <property type="entry name" value="ER"/>
</dbReference>
<keyword evidence="1" id="KW-0521">NADP</keyword>
<dbReference type="InterPro" id="IPR036291">
    <property type="entry name" value="NAD(P)-bd_dom_sf"/>
</dbReference>
<dbReference type="InterPro" id="IPR013154">
    <property type="entry name" value="ADH-like_N"/>
</dbReference>
<dbReference type="SUPFAM" id="SSF50129">
    <property type="entry name" value="GroES-like"/>
    <property type="match status" value="1"/>
</dbReference>
<gene>
    <name evidence="3" type="ORF">UA08_00537</name>
</gene>
<dbReference type="Proteomes" id="UP000214365">
    <property type="component" value="Unassembled WGS sequence"/>
</dbReference>
<dbReference type="PANTHER" id="PTHR44154">
    <property type="entry name" value="QUINONE OXIDOREDUCTASE"/>
    <property type="match status" value="1"/>
</dbReference>